<keyword evidence="3" id="KW-1185">Reference proteome</keyword>
<dbReference type="AlphaFoldDB" id="A0A3S5A9F0"/>
<gene>
    <name evidence="2" type="ORF">PXEA_LOCUS8619</name>
</gene>
<feature type="region of interest" description="Disordered" evidence="1">
    <location>
        <begin position="116"/>
        <end position="168"/>
    </location>
</feature>
<name>A0A3S5A9F0_9PLAT</name>
<evidence type="ECO:0000313" key="2">
    <source>
        <dbReference type="EMBL" id="VEL15179.1"/>
    </source>
</evidence>
<organism evidence="2 3">
    <name type="scientific">Protopolystoma xenopodis</name>
    <dbReference type="NCBI Taxonomy" id="117903"/>
    <lineage>
        <taxon>Eukaryota</taxon>
        <taxon>Metazoa</taxon>
        <taxon>Spiralia</taxon>
        <taxon>Lophotrochozoa</taxon>
        <taxon>Platyhelminthes</taxon>
        <taxon>Monogenea</taxon>
        <taxon>Polyopisthocotylea</taxon>
        <taxon>Polystomatidea</taxon>
        <taxon>Polystomatidae</taxon>
        <taxon>Protopolystoma</taxon>
    </lineage>
</organism>
<reference evidence="2" key="1">
    <citation type="submission" date="2018-11" db="EMBL/GenBank/DDBJ databases">
        <authorList>
            <consortium name="Pathogen Informatics"/>
        </authorList>
    </citation>
    <scope>NUCLEOTIDE SEQUENCE</scope>
</reference>
<dbReference type="EMBL" id="CAAALY010023729">
    <property type="protein sequence ID" value="VEL15179.1"/>
    <property type="molecule type" value="Genomic_DNA"/>
</dbReference>
<evidence type="ECO:0000256" key="1">
    <source>
        <dbReference type="SAM" id="MobiDB-lite"/>
    </source>
</evidence>
<proteinExistence type="predicted"/>
<sequence>MYSQPGPTAVSISSKAHQHPQRNSSLDGRTFHLDPLTTAPYCGKCLQITEKMLLSKKAIPFPISYSASPFGHPLFTALPVLPSAFHDPYGDQTRKRKMREAIDIVRDTNLMNRRLEEGVARPAKRRRLDQGSIASLRKSDRDEESGGGGARVFGNKAKTSSVHDVRFE</sequence>
<accession>A0A3S5A9F0</accession>
<comment type="caution">
    <text evidence="2">The sequence shown here is derived from an EMBL/GenBank/DDBJ whole genome shotgun (WGS) entry which is preliminary data.</text>
</comment>
<protein>
    <submittedName>
        <fullName evidence="2">Uncharacterized protein</fullName>
    </submittedName>
</protein>
<feature type="compositionally biased region" description="Polar residues" evidence="1">
    <location>
        <begin position="1"/>
        <end position="27"/>
    </location>
</feature>
<dbReference type="Proteomes" id="UP000784294">
    <property type="component" value="Unassembled WGS sequence"/>
</dbReference>
<evidence type="ECO:0000313" key="3">
    <source>
        <dbReference type="Proteomes" id="UP000784294"/>
    </source>
</evidence>
<feature type="region of interest" description="Disordered" evidence="1">
    <location>
        <begin position="1"/>
        <end position="30"/>
    </location>
</feature>